<sequence>MHLRVSPEAKAKLMRAAAIQNTDLTEVPLAF</sequence>
<dbReference type="Proteomes" id="UP001214854">
    <property type="component" value="Unassembled WGS sequence"/>
</dbReference>
<proteinExistence type="predicted"/>
<organism evidence="2 3">
    <name type="scientific">Asticcacaulis aquaticus</name>
    <dbReference type="NCBI Taxonomy" id="2984212"/>
    <lineage>
        <taxon>Bacteria</taxon>
        <taxon>Pseudomonadati</taxon>
        <taxon>Pseudomonadota</taxon>
        <taxon>Alphaproteobacteria</taxon>
        <taxon>Caulobacterales</taxon>
        <taxon>Caulobacteraceae</taxon>
        <taxon>Asticcacaulis</taxon>
    </lineage>
</organism>
<gene>
    <name evidence="2" type="ORF">PQU92_14450</name>
</gene>
<name>A0ABT5HWS0_9CAUL</name>
<evidence type="ECO:0000256" key="1">
    <source>
        <dbReference type="ARBA" id="ARBA00022649"/>
    </source>
</evidence>
<evidence type="ECO:0000313" key="2">
    <source>
        <dbReference type="EMBL" id="MDC7684483.1"/>
    </source>
</evidence>
<evidence type="ECO:0000313" key="3">
    <source>
        <dbReference type="Proteomes" id="UP001214854"/>
    </source>
</evidence>
<dbReference type="InterPro" id="IPR014795">
    <property type="entry name" value="TacA_1-like"/>
</dbReference>
<dbReference type="EMBL" id="JAQQKX010000012">
    <property type="protein sequence ID" value="MDC7684483.1"/>
    <property type="molecule type" value="Genomic_DNA"/>
</dbReference>
<keyword evidence="1" id="KW-1277">Toxin-antitoxin system</keyword>
<accession>A0ABT5HWS0</accession>
<keyword evidence="3" id="KW-1185">Reference proteome</keyword>
<dbReference type="Pfam" id="PF08681">
    <property type="entry name" value="TacA1"/>
    <property type="match status" value="1"/>
</dbReference>
<reference evidence="2 3" key="1">
    <citation type="submission" date="2023-01" db="EMBL/GenBank/DDBJ databases">
        <title>Novel species of the genus Asticcacaulis isolated from rivers.</title>
        <authorList>
            <person name="Lu H."/>
        </authorList>
    </citation>
    <scope>NUCLEOTIDE SEQUENCE [LARGE SCALE GENOMIC DNA]</scope>
    <source>
        <strain evidence="2 3">BYS171W</strain>
    </source>
</reference>
<comment type="caution">
    <text evidence="2">The sequence shown here is derived from an EMBL/GenBank/DDBJ whole genome shotgun (WGS) entry which is preliminary data.</text>
</comment>
<protein>
    <submittedName>
        <fullName evidence="2">DUF1778 domain-containing protein</fullName>
    </submittedName>
</protein>